<evidence type="ECO:0000259" key="3">
    <source>
        <dbReference type="Pfam" id="PF13439"/>
    </source>
</evidence>
<dbReference type="CDD" id="cd03801">
    <property type="entry name" value="GT4_PimA-like"/>
    <property type="match status" value="1"/>
</dbReference>
<keyword evidence="2 4" id="KW-0808">Transferase</keyword>
<keyword evidence="5" id="KW-1185">Reference proteome</keyword>
<dbReference type="GO" id="GO:0016757">
    <property type="term" value="F:glycosyltransferase activity"/>
    <property type="evidence" value="ECO:0007669"/>
    <property type="project" value="UniProtKB-KW"/>
</dbReference>
<dbReference type="KEGG" id="huw:FPZ11_09575"/>
<keyword evidence="1" id="KW-0328">Glycosyltransferase</keyword>
<evidence type="ECO:0000313" key="5">
    <source>
        <dbReference type="Proteomes" id="UP000320216"/>
    </source>
</evidence>
<accession>A0A5B8M655</accession>
<dbReference type="AlphaFoldDB" id="A0A5B8M655"/>
<reference evidence="4 5" key="1">
    <citation type="submission" date="2019-07" db="EMBL/GenBank/DDBJ databases">
        <title>Full genome sequence of Humibacter sp. WJ7-1.</title>
        <authorList>
            <person name="Im W.-T."/>
        </authorList>
    </citation>
    <scope>NUCLEOTIDE SEQUENCE [LARGE SCALE GENOMIC DNA]</scope>
    <source>
        <strain evidence="4 5">WJ7-1</strain>
    </source>
</reference>
<name>A0A5B8M655_9MICO</name>
<dbReference type="PANTHER" id="PTHR12526">
    <property type="entry name" value="GLYCOSYLTRANSFERASE"/>
    <property type="match status" value="1"/>
</dbReference>
<dbReference type="EMBL" id="CP042305">
    <property type="protein sequence ID" value="QDZ14980.1"/>
    <property type="molecule type" value="Genomic_DNA"/>
</dbReference>
<dbReference type="Proteomes" id="UP000320216">
    <property type="component" value="Chromosome"/>
</dbReference>
<dbReference type="OrthoDB" id="6286688at2"/>
<feature type="domain" description="Glycosyltransferase subfamily 4-like N-terminal" evidence="3">
    <location>
        <begin position="22"/>
        <end position="148"/>
    </location>
</feature>
<dbReference type="SUPFAM" id="SSF53756">
    <property type="entry name" value="UDP-Glycosyltransferase/glycogen phosphorylase"/>
    <property type="match status" value="1"/>
</dbReference>
<dbReference type="RefSeq" id="WP_146320375.1">
    <property type="nucleotide sequence ID" value="NZ_CP042305.1"/>
</dbReference>
<evidence type="ECO:0000256" key="1">
    <source>
        <dbReference type="ARBA" id="ARBA00022676"/>
    </source>
</evidence>
<dbReference type="Gene3D" id="3.40.50.2000">
    <property type="entry name" value="Glycogen Phosphorylase B"/>
    <property type="match status" value="2"/>
</dbReference>
<dbReference type="Pfam" id="PF13692">
    <property type="entry name" value="Glyco_trans_1_4"/>
    <property type="match status" value="1"/>
</dbReference>
<dbReference type="Pfam" id="PF13439">
    <property type="entry name" value="Glyco_transf_4"/>
    <property type="match status" value="1"/>
</dbReference>
<evidence type="ECO:0000256" key="2">
    <source>
        <dbReference type="ARBA" id="ARBA00022679"/>
    </source>
</evidence>
<protein>
    <submittedName>
        <fullName evidence="4">Glycosyltransferase family 4 protein</fullName>
    </submittedName>
</protein>
<evidence type="ECO:0000313" key="4">
    <source>
        <dbReference type="EMBL" id="QDZ14980.1"/>
    </source>
</evidence>
<sequence length="349" mass="37417">MPQNARLRAVTDVAIATNNGDIGGGEVMMLRIATALRERGIRVTVVVPRAPDAVAQVAMHAGHTVAVLDADDRPEWMRALRRWDARRRTGVLWCNGLVPAVATAGHRRRVVHLHQRPTGIHRPLSVMARARASAVLVPSRSMLAEVPHARVLPNWTDPLPATTRLRAPGDPFVVGFLGRVSMDKGIGVLAEALRMLDQRHPGAFRLALGGESRFVSDASVAASEAALAPIAPITDRLGWIDPADLFDRIDLLVVPSVQPETFGLVAAEGMSARVPVLVTDAGALPEVVGDEHPLIVTAGDPTALAEKIVAASDGRLRADVDAQYARWLTCFSPDTGARHVRELLSELAP</sequence>
<proteinExistence type="predicted"/>
<gene>
    <name evidence="4" type="ORF">FPZ11_09575</name>
</gene>
<organism evidence="4 5">
    <name type="scientific">Humibacter ginsenosidimutans</name>
    <dbReference type="NCBI Taxonomy" id="2599293"/>
    <lineage>
        <taxon>Bacteria</taxon>
        <taxon>Bacillati</taxon>
        <taxon>Actinomycetota</taxon>
        <taxon>Actinomycetes</taxon>
        <taxon>Micrococcales</taxon>
        <taxon>Microbacteriaceae</taxon>
        <taxon>Humibacter</taxon>
    </lineage>
</organism>
<dbReference type="InterPro" id="IPR028098">
    <property type="entry name" value="Glyco_trans_4-like_N"/>
</dbReference>